<dbReference type="EMBL" id="FQXU01000003">
    <property type="protein sequence ID" value="SHH50840.1"/>
    <property type="molecule type" value="Genomic_DNA"/>
</dbReference>
<keyword evidence="1" id="KW-0812">Transmembrane</keyword>
<dbReference type="AlphaFoldDB" id="A0A1M5TJK9"/>
<reference evidence="2 3" key="1">
    <citation type="submission" date="2016-11" db="EMBL/GenBank/DDBJ databases">
        <authorList>
            <person name="Jaros S."/>
            <person name="Januszkiewicz K."/>
            <person name="Wedrychowicz H."/>
        </authorList>
    </citation>
    <scope>NUCLEOTIDE SEQUENCE [LARGE SCALE GENOMIC DNA]</scope>
    <source>
        <strain evidence="2 3">DSM 6191</strain>
    </source>
</reference>
<feature type="transmembrane region" description="Helical" evidence="1">
    <location>
        <begin position="6"/>
        <end position="24"/>
    </location>
</feature>
<name>A0A1M5TJK9_9CLOT</name>
<dbReference type="RefSeq" id="WP_073015931.1">
    <property type="nucleotide sequence ID" value="NZ_FQXU01000003.1"/>
</dbReference>
<evidence type="ECO:0000256" key="1">
    <source>
        <dbReference type="SAM" id="Phobius"/>
    </source>
</evidence>
<proteinExistence type="predicted"/>
<dbReference type="Proteomes" id="UP000184241">
    <property type="component" value="Unassembled WGS sequence"/>
</dbReference>
<sequence>MDFVSLITDNALILVPALYVLGMIFKGTEKIQDKYIPLILLPIGIAGAIALIGFSVQGFVQGILVVGAAVYANQLVKQFKKDE</sequence>
<gene>
    <name evidence="2" type="ORF">SAMN02745941_00233</name>
</gene>
<protein>
    <submittedName>
        <fullName evidence="2">Phage holin family Hol44, holin superfamily V</fullName>
    </submittedName>
</protein>
<dbReference type="InterPro" id="IPR032111">
    <property type="entry name" value="Clostridium_phage_holin"/>
</dbReference>
<feature type="transmembrane region" description="Helical" evidence="1">
    <location>
        <begin position="36"/>
        <end position="53"/>
    </location>
</feature>
<organism evidence="2 3">
    <name type="scientific">Clostridium intestinale DSM 6191</name>
    <dbReference type="NCBI Taxonomy" id="1121320"/>
    <lineage>
        <taxon>Bacteria</taxon>
        <taxon>Bacillati</taxon>
        <taxon>Bacillota</taxon>
        <taxon>Clostridia</taxon>
        <taxon>Eubacteriales</taxon>
        <taxon>Clostridiaceae</taxon>
        <taxon>Clostridium</taxon>
    </lineage>
</organism>
<dbReference type="Pfam" id="PF16079">
    <property type="entry name" value="Phage_holin_5_2"/>
    <property type="match status" value="1"/>
</dbReference>
<accession>A0A1M5TJK9</accession>
<keyword evidence="1" id="KW-1133">Transmembrane helix</keyword>
<keyword evidence="1" id="KW-0472">Membrane</keyword>
<evidence type="ECO:0000313" key="3">
    <source>
        <dbReference type="Proteomes" id="UP000184241"/>
    </source>
</evidence>
<evidence type="ECO:0000313" key="2">
    <source>
        <dbReference type="EMBL" id="SHH50840.1"/>
    </source>
</evidence>